<evidence type="ECO:0000256" key="1">
    <source>
        <dbReference type="ARBA" id="ARBA00023015"/>
    </source>
</evidence>
<dbReference type="SMART" id="SM00345">
    <property type="entry name" value="HTH_GNTR"/>
    <property type="match status" value="1"/>
</dbReference>
<dbReference type="PROSITE" id="PS50949">
    <property type="entry name" value="HTH_GNTR"/>
    <property type="match status" value="1"/>
</dbReference>
<dbReference type="InterPro" id="IPR036390">
    <property type="entry name" value="WH_DNA-bd_sf"/>
</dbReference>
<keyword evidence="3" id="KW-0804">Transcription</keyword>
<dbReference type="Pfam" id="PF07729">
    <property type="entry name" value="FCD"/>
    <property type="match status" value="1"/>
</dbReference>
<dbReference type="AlphaFoldDB" id="A0A1G7XEU0"/>
<evidence type="ECO:0000256" key="2">
    <source>
        <dbReference type="ARBA" id="ARBA00023125"/>
    </source>
</evidence>
<dbReference type="SUPFAM" id="SSF53092">
    <property type="entry name" value="Creatinase/prolidase N-terminal domain"/>
    <property type="match status" value="1"/>
</dbReference>
<gene>
    <name evidence="5" type="ORF">SAMN04487974_10967</name>
</gene>
<dbReference type="SUPFAM" id="SSF48008">
    <property type="entry name" value="GntR ligand-binding domain-like"/>
    <property type="match status" value="1"/>
</dbReference>
<dbReference type="GO" id="GO:0003700">
    <property type="term" value="F:DNA-binding transcription factor activity"/>
    <property type="evidence" value="ECO:0007669"/>
    <property type="project" value="InterPro"/>
</dbReference>
<dbReference type="Proteomes" id="UP000199495">
    <property type="component" value="Unassembled WGS sequence"/>
</dbReference>
<keyword evidence="2" id="KW-0238">DNA-binding</keyword>
<keyword evidence="5" id="KW-0645">Protease</keyword>
<dbReference type="InterPro" id="IPR036388">
    <property type="entry name" value="WH-like_DNA-bd_sf"/>
</dbReference>
<dbReference type="GO" id="GO:0008235">
    <property type="term" value="F:metalloexopeptidase activity"/>
    <property type="evidence" value="ECO:0007669"/>
    <property type="project" value="UniProtKB-ARBA"/>
</dbReference>
<dbReference type="PRINTS" id="PR00599">
    <property type="entry name" value="MAPEPTIDASE"/>
</dbReference>
<dbReference type="InterPro" id="IPR000587">
    <property type="entry name" value="Creatinase_N"/>
</dbReference>
<protein>
    <submittedName>
        <fullName evidence="5">Xaa-Pro aminopeptidase</fullName>
    </submittedName>
</protein>
<dbReference type="SUPFAM" id="SSF55920">
    <property type="entry name" value="Creatinase/aminopeptidase"/>
    <property type="match status" value="1"/>
</dbReference>
<proteinExistence type="predicted"/>
<dbReference type="RefSeq" id="WP_176762676.1">
    <property type="nucleotide sequence ID" value="NZ_FNCS01000009.1"/>
</dbReference>
<keyword evidence="5" id="KW-0031">Aminopeptidase</keyword>
<dbReference type="InterPro" id="IPR050659">
    <property type="entry name" value="Peptidase_M24B"/>
</dbReference>
<dbReference type="InterPro" id="IPR000524">
    <property type="entry name" value="Tscrpt_reg_HTH_GntR"/>
</dbReference>
<dbReference type="InterPro" id="IPR011711">
    <property type="entry name" value="GntR_C"/>
</dbReference>
<dbReference type="GO" id="GO:0004177">
    <property type="term" value="F:aminopeptidase activity"/>
    <property type="evidence" value="ECO:0007669"/>
    <property type="project" value="UniProtKB-KW"/>
</dbReference>
<dbReference type="Pfam" id="PF00392">
    <property type="entry name" value="GntR"/>
    <property type="match status" value="1"/>
</dbReference>
<dbReference type="EMBL" id="FNCS01000009">
    <property type="protein sequence ID" value="SDG82719.1"/>
    <property type="molecule type" value="Genomic_DNA"/>
</dbReference>
<dbReference type="Pfam" id="PF00557">
    <property type="entry name" value="Peptidase_M24"/>
    <property type="match status" value="1"/>
</dbReference>
<dbReference type="Gene3D" id="3.90.230.10">
    <property type="entry name" value="Creatinase/methionine aminopeptidase superfamily"/>
    <property type="match status" value="1"/>
</dbReference>
<evidence type="ECO:0000259" key="4">
    <source>
        <dbReference type="PROSITE" id="PS50949"/>
    </source>
</evidence>
<dbReference type="Gene3D" id="3.40.350.10">
    <property type="entry name" value="Creatinase/prolidase N-terminal domain"/>
    <property type="match status" value="1"/>
</dbReference>
<evidence type="ECO:0000313" key="6">
    <source>
        <dbReference type="Proteomes" id="UP000199495"/>
    </source>
</evidence>
<sequence length="621" mass="67454">MSKLDESEKSAAVRRERGATTVYQALREEIFNLQREPGSGLDEVGIAKEFNLSRTPVREALFMLSGEGLVHVLPNRASIVAPLTMHRLNDLLDTWLILTRAVCVDAAHRRTPDDLVDLDDRVVQFEVAIEAGDILGIAKAMLHLQRGYGEVARNFFLGRYYPLCLDAGRRTLLLHYFPYASAADLAHQTTTHRAMITAIRVNDTVACNKIAGEMLAAILSVIKSSLEPSIADEVDLVTSPLSHAAPPEKMKDAPLMDNSQRIAKLSKLLKAADCPAIAFVPGPNFYYLTGVSLALMERPTILIVTAEGDVHAAIPALERDRWAAEVPHAHTVYWQDSDGYSDALAELAKQVGYAPLAVEGNRMRQFEAAALSAAFGSAVSDGTAMLASLRLIKEPEEVSAIQRAVDLSEAALVATLAQVRAGNSETEIRARLQIEMLARGADGPGFDLIVLAGGASADCHGIPSSERILKPGDALLFDFGAKLNGYSADITRTYFCEEVPEPHRRLYEVVLEANRVGREMVAPGIAIHDLDHAVQSVLRDAGYDANIRHKVGHGLGLDIHEAPQLMVGNHETLQEGMVITIEPGLYEPDVIGVRIEDDVLVTDSGAKSLTSLPRELQVIGR</sequence>
<reference evidence="5 6" key="1">
    <citation type="submission" date="2016-10" db="EMBL/GenBank/DDBJ databases">
        <authorList>
            <person name="de Groot N.N."/>
        </authorList>
    </citation>
    <scope>NUCLEOTIDE SEQUENCE [LARGE SCALE GENOMIC DNA]</scope>
    <source>
        <strain evidence="5 6">CGMCC 1.10267</strain>
    </source>
</reference>
<dbReference type="InterPro" id="IPR036005">
    <property type="entry name" value="Creatinase/aminopeptidase-like"/>
</dbReference>
<keyword evidence="1" id="KW-0805">Transcription regulation</keyword>
<keyword evidence="5" id="KW-0378">Hydrolase</keyword>
<dbReference type="GO" id="GO:0003677">
    <property type="term" value="F:DNA binding"/>
    <property type="evidence" value="ECO:0007669"/>
    <property type="project" value="UniProtKB-KW"/>
</dbReference>
<dbReference type="PANTHER" id="PTHR46112:SF3">
    <property type="entry name" value="AMINOPEPTIDASE YPDF"/>
    <property type="match status" value="1"/>
</dbReference>
<dbReference type="InterPro" id="IPR008920">
    <property type="entry name" value="TF_FadR/GntR_C"/>
</dbReference>
<name>A0A1G7XEU0_9HYPH</name>
<evidence type="ECO:0000313" key="5">
    <source>
        <dbReference type="EMBL" id="SDG82719.1"/>
    </source>
</evidence>
<evidence type="ECO:0000256" key="3">
    <source>
        <dbReference type="ARBA" id="ARBA00023163"/>
    </source>
</evidence>
<keyword evidence="6" id="KW-1185">Reference proteome</keyword>
<dbReference type="Pfam" id="PF01321">
    <property type="entry name" value="Creatinase_N"/>
    <property type="match status" value="1"/>
</dbReference>
<organism evidence="5 6">
    <name type="scientific">Pelagibacterium luteolum</name>
    <dbReference type="NCBI Taxonomy" id="440168"/>
    <lineage>
        <taxon>Bacteria</taxon>
        <taxon>Pseudomonadati</taxon>
        <taxon>Pseudomonadota</taxon>
        <taxon>Alphaproteobacteria</taxon>
        <taxon>Hyphomicrobiales</taxon>
        <taxon>Devosiaceae</taxon>
        <taxon>Pelagibacterium</taxon>
    </lineage>
</organism>
<feature type="domain" description="HTH gntR-type" evidence="4">
    <location>
        <begin position="16"/>
        <end position="83"/>
    </location>
</feature>
<dbReference type="InterPro" id="IPR029149">
    <property type="entry name" value="Creatin/AminoP/Spt16_N"/>
</dbReference>
<accession>A0A1G7XEU0</accession>
<dbReference type="PANTHER" id="PTHR46112">
    <property type="entry name" value="AMINOPEPTIDASE"/>
    <property type="match status" value="1"/>
</dbReference>
<dbReference type="InterPro" id="IPR000994">
    <property type="entry name" value="Pept_M24"/>
</dbReference>
<dbReference type="Gene3D" id="1.20.120.530">
    <property type="entry name" value="GntR ligand-binding domain-like"/>
    <property type="match status" value="1"/>
</dbReference>
<dbReference type="InterPro" id="IPR001714">
    <property type="entry name" value="Pept_M24_MAP"/>
</dbReference>
<dbReference type="STRING" id="440168.SAMN04487974_10967"/>
<dbReference type="SUPFAM" id="SSF46785">
    <property type="entry name" value="Winged helix' DNA-binding domain"/>
    <property type="match status" value="1"/>
</dbReference>
<dbReference type="Gene3D" id="1.10.10.10">
    <property type="entry name" value="Winged helix-like DNA-binding domain superfamily/Winged helix DNA-binding domain"/>
    <property type="match status" value="1"/>
</dbReference>